<keyword evidence="2" id="KW-1185">Reference proteome</keyword>
<name>A0AAN8L3P2_9TELE</name>
<dbReference type="AlphaFoldDB" id="A0AAN8L3P2"/>
<dbReference type="EMBL" id="JAGTTL010000024">
    <property type="protein sequence ID" value="KAK6303478.1"/>
    <property type="molecule type" value="Genomic_DNA"/>
</dbReference>
<gene>
    <name evidence="1" type="ORF">J4Q44_G00259320</name>
</gene>
<reference evidence="1 2" key="1">
    <citation type="submission" date="2021-04" db="EMBL/GenBank/DDBJ databases">
        <authorList>
            <person name="De Guttry C."/>
            <person name="Zahm M."/>
            <person name="Klopp C."/>
            <person name="Cabau C."/>
            <person name="Louis A."/>
            <person name="Berthelot C."/>
            <person name="Parey E."/>
            <person name="Roest Crollius H."/>
            <person name="Montfort J."/>
            <person name="Robinson-Rechavi M."/>
            <person name="Bucao C."/>
            <person name="Bouchez O."/>
            <person name="Gislard M."/>
            <person name="Lluch J."/>
            <person name="Milhes M."/>
            <person name="Lampietro C."/>
            <person name="Lopez Roques C."/>
            <person name="Donnadieu C."/>
            <person name="Braasch I."/>
            <person name="Desvignes T."/>
            <person name="Postlethwait J."/>
            <person name="Bobe J."/>
            <person name="Wedekind C."/>
            <person name="Guiguen Y."/>
        </authorList>
    </citation>
    <scope>NUCLEOTIDE SEQUENCE [LARGE SCALE GENOMIC DNA]</scope>
    <source>
        <strain evidence="1">Cs_M1</strain>
        <tissue evidence="1">Blood</tissue>
    </source>
</reference>
<organism evidence="1 2">
    <name type="scientific">Coregonus suidteri</name>
    <dbReference type="NCBI Taxonomy" id="861788"/>
    <lineage>
        <taxon>Eukaryota</taxon>
        <taxon>Metazoa</taxon>
        <taxon>Chordata</taxon>
        <taxon>Craniata</taxon>
        <taxon>Vertebrata</taxon>
        <taxon>Euteleostomi</taxon>
        <taxon>Actinopterygii</taxon>
        <taxon>Neopterygii</taxon>
        <taxon>Teleostei</taxon>
        <taxon>Protacanthopterygii</taxon>
        <taxon>Salmoniformes</taxon>
        <taxon>Salmonidae</taxon>
        <taxon>Coregoninae</taxon>
        <taxon>Coregonus</taxon>
    </lineage>
</organism>
<sequence>MFGIWHPPVPASSQIIGRSSCSTEAWFSPRYQFLISCAQFTQVFRSGQQCLSGEWVGPSIVDNRIKEIALELCLA</sequence>
<proteinExistence type="predicted"/>
<comment type="caution">
    <text evidence="1">The sequence shown here is derived from an EMBL/GenBank/DDBJ whole genome shotgun (WGS) entry which is preliminary data.</text>
</comment>
<accession>A0AAN8L3P2</accession>
<evidence type="ECO:0000313" key="1">
    <source>
        <dbReference type="EMBL" id="KAK6303478.1"/>
    </source>
</evidence>
<protein>
    <submittedName>
        <fullName evidence="1">Uncharacterized protein</fullName>
    </submittedName>
</protein>
<dbReference type="Proteomes" id="UP001356427">
    <property type="component" value="Unassembled WGS sequence"/>
</dbReference>
<evidence type="ECO:0000313" key="2">
    <source>
        <dbReference type="Proteomes" id="UP001356427"/>
    </source>
</evidence>